<dbReference type="PANTHER" id="PTHR30160">
    <property type="entry name" value="TETRAACYLDISACCHARIDE 4'-KINASE-RELATED"/>
    <property type="match status" value="1"/>
</dbReference>
<gene>
    <name evidence="3" type="ORF">QE412_001182</name>
</gene>
<comment type="caution">
    <text evidence="3">The sequence shown here is derived from an EMBL/GenBank/DDBJ whole genome shotgun (WGS) entry which is preliminary data.</text>
</comment>
<dbReference type="RefSeq" id="WP_307481175.1">
    <property type="nucleotide sequence ID" value="NZ_JAUTBF010000001.1"/>
</dbReference>
<protein>
    <submittedName>
        <fullName evidence="3">ADP-heptose:LPS heptosyltransferase</fullName>
    </submittedName>
</protein>
<dbReference type="Proteomes" id="UP001226691">
    <property type="component" value="Unassembled WGS sequence"/>
</dbReference>
<dbReference type="Gene3D" id="3.40.50.2000">
    <property type="entry name" value="Glycogen Phosphorylase B"/>
    <property type="match status" value="2"/>
</dbReference>
<organism evidence="3 4">
    <name type="scientific">Microbacterium trichothecenolyticum</name>
    <name type="common">Aureobacterium trichothecenolyticum</name>
    <dbReference type="NCBI Taxonomy" id="69370"/>
    <lineage>
        <taxon>Bacteria</taxon>
        <taxon>Bacillati</taxon>
        <taxon>Actinomycetota</taxon>
        <taxon>Actinomycetes</taxon>
        <taxon>Micrococcales</taxon>
        <taxon>Microbacteriaceae</taxon>
        <taxon>Microbacterium</taxon>
    </lineage>
</organism>
<reference evidence="3 4" key="1">
    <citation type="submission" date="2023-07" db="EMBL/GenBank/DDBJ databases">
        <title>Functional and genomic diversity of the sorghum phyllosphere microbiome.</title>
        <authorList>
            <person name="Shade A."/>
        </authorList>
    </citation>
    <scope>NUCLEOTIDE SEQUENCE [LARGE SCALE GENOMIC DNA]</scope>
    <source>
        <strain evidence="3 4">SORGH_AS_1207</strain>
    </source>
</reference>
<dbReference type="InterPro" id="IPR051199">
    <property type="entry name" value="LPS_LOS_Heptosyltrfase"/>
</dbReference>
<dbReference type="EMBL" id="JAUTBF010000001">
    <property type="protein sequence ID" value="MDQ1122609.1"/>
    <property type="molecule type" value="Genomic_DNA"/>
</dbReference>
<evidence type="ECO:0000256" key="2">
    <source>
        <dbReference type="ARBA" id="ARBA00022679"/>
    </source>
</evidence>
<evidence type="ECO:0000313" key="3">
    <source>
        <dbReference type="EMBL" id="MDQ1122609.1"/>
    </source>
</evidence>
<keyword evidence="1" id="KW-0328">Glycosyltransferase</keyword>
<evidence type="ECO:0000256" key="1">
    <source>
        <dbReference type="ARBA" id="ARBA00022676"/>
    </source>
</evidence>
<proteinExistence type="predicted"/>
<evidence type="ECO:0000313" key="4">
    <source>
        <dbReference type="Proteomes" id="UP001226691"/>
    </source>
</evidence>
<keyword evidence="2" id="KW-0808">Transferase</keyword>
<dbReference type="Pfam" id="PF01075">
    <property type="entry name" value="Glyco_transf_9"/>
    <property type="match status" value="1"/>
</dbReference>
<dbReference type="SUPFAM" id="SSF53756">
    <property type="entry name" value="UDP-Glycosyltransferase/glycogen phosphorylase"/>
    <property type="match status" value="1"/>
</dbReference>
<dbReference type="InterPro" id="IPR002201">
    <property type="entry name" value="Glyco_trans_9"/>
</dbReference>
<keyword evidence="4" id="KW-1185">Reference proteome</keyword>
<name>A0ABU0TSK3_MICTR</name>
<dbReference type="PANTHER" id="PTHR30160:SF1">
    <property type="entry name" value="LIPOPOLYSACCHARIDE 1,2-N-ACETYLGLUCOSAMINETRANSFERASE-RELATED"/>
    <property type="match status" value="1"/>
</dbReference>
<sequence length="351" mass="35850">MTRVLVARLDSLGDVLLCGPAVRAIAAAPDVDEVWMLCSSVGADAARALPGVDEVLVWDSPWITVTAPPATPAHLAVLAALLERASVDAAVILTSFHQSPLPLALQLRLAGVAFIAAASVDHAGTLLDVHLKPGEDFPEDQPEPIRALGIAAAAGFILPGDDDGRLRMRLDAPPPTALTGLGPYVVVHPGAAATARQWPAASHARAVRLLHGAGVQVVVTGGPDERELTARVSGEGHRALDLGGETRLPVLAATLAGASVAVVGNTGPAHIAAAVGTPVVSLFSPVVPAARWAPYGVPHVLLGDQWAPCRNSRARECPVAGHPCLASVSPHEVVAAVFALAPALARQEVGA</sequence>
<accession>A0ABU0TSK3</accession>
<dbReference type="CDD" id="cd03789">
    <property type="entry name" value="GT9_LPS_heptosyltransferase"/>
    <property type="match status" value="1"/>
</dbReference>